<evidence type="ECO:0000313" key="2">
    <source>
        <dbReference type="Proteomes" id="UP001293593"/>
    </source>
</evidence>
<protein>
    <submittedName>
        <fullName evidence="1">Uncharacterized protein</fullName>
    </submittedName>
</protein>
<comment type="caution">
    <text evidence="1">The sequence shown here is derived from an EMBL/GenBank/DDBJ whole genome shotgun (WGS) entry which is preliminary data.</text>
</comment>
<proteinExistence type="predicted"/>
<organism evidence="1 2">
    <name type="scientific">Acacia crassicarpa</name>
    <name type="common">northern wattle</name>
    <dbReference type="NCBI Taxonomy" id="499986"/>
    <lineage>
        <taxon>Eukaryota</taxon>
        <taxon>Viridiplantae</taxon>
        <taxon>Streptophyta</taxon>
        <taxon>Embryophyta</taxon>
        <taxon>Tracheophyta</taxon>
        <taxon>Spermatophyta</taxon>
        <taxon>Magnoliopsida</taxon>
        <taxon>eudicotyledons</taxon>
        <taxon>Gunneridae</taxon>
        <taxon>Pentapetalae</taxon>
        <taxon>rosids</taxon>
        <taxon>fabids</taxon>
        <taxon>Fabales</taxon>
        <taxon>Fabaceae</taxon>
        <taxon>Caesalpinioideae</taxon>
        <taxon>mimosoid clade</taxon>
        <taxon>Acacieae</taxon>
        <taxon>Acacia</taxon>
    </lineage>
</organism>
<dbReference type="EMBL" id="JAWXYG010000003">
    <property type="protein sequence ID" value="KAK4277564.1"/>
    <property type="molecule type" value="Genomic_DNA"/>
</dbReference>
<dbReference type="Proteomes" id="UP001293593">
    <property type="component" value="Unassembled WGS sequence"/>
</dbReference>
<keyword evidence="2" id="KW-1185">Reference proteome</keyword>
<evidence type="ECO:0000313" key="1">
    <source>
        <dbReference type="EMBL" id="KAK4277564.1"/>
    </source>
</evidence>
<reference evidence="1" key="1">
    <citation type="submission" date="2023-10" db="EMBL/GenBank/DDBJ databases">
        <title>Chromosome-level genome of the transformable northern wattle, Acacia crassicarpa.</title>
        <authorList>
            <person name="Massaro I."/>
            <person name="Sinha N.R."/>
            <person name="Poethig S."/>
            <person name="Leichty A.R."/>
        </authorList>
    </citation>
    <scope>NUCLEOTIDE SEQUENCE</scope>
    <source>
        <strain evidence="1">Acra3RX</strain>
        <tissue evidence="1">Leaf</tissue>
    </source>
</reference>
<dbReference type="AlphaFoldDB" id="A0AAE1KKG3"/>
<accession>A0AAE1KKG3</accession>
<sequence>MIPPAGIGNCKNGVDKMGANEGRGLVMMLASPCHAHIAPLIQFARSLQDSDGLWVREIRNGKQLGFQEKNDD</sequence>
<name>A0AAE1KKG3_9FABA</name>
<gene>
    <name evidence="1" type="ORF">QN277_015543</name>
</gene>